<evidence type="ECO:0000313" key="2">
    <source>
        <dbReference type="Proteomes" id="UP000829992"/>
    </source>
</evidence>
<keyword evidence="2" id="KW-1185">Reference proteome</keyword>
<accession>A0ABY4Q5L4</accession>
<protein>
    <submittedName>
        <fullName evidence="1">DUF2867 domain-containing protein</fullName>
    </submittedName>
</protein>
<evidence type="ECO:0000313" key="1">
    <source>
        <dbReference type="EMBL" id="UQT60513.1"/>
    </source>
</evidence>
<dbReference type="Proteomes" id="UP000829992">
    <property type="component" value="Chromosome"/>
</dbReference>
<proteinExistence type="predicted"/>
<dbReference type="Pfam" id="PF11066">
    <property type="entry name" value="DUF2867"/>
    <property type="match status" value="1"/>
</dbReference>
<dbReference type="InterPro" id="IPR021295">
    <property type="entry name" value="DUF2867"/>
</dbReference>
<sequence>MKLPKSAHTSRPWRIHELAHDFTVEDVWALPAPGGPDELPRLVSQTVGGDFPEGAPLIVRFLWAARWKIGAVLRLDRPKSGIGARVPSLKERMPDDLRAAPKGPESADFPFTSLYLLKDEWAAELANRTVHTVMHLSWVPDGSGGYRGQMAVLVKPNGWFGAAYMAAIKPFRYLIVYPALMRAIERGWRKPGAGGRSPARTPRP</sequence>
<reference evidence="1 2" key="1">
    <citation type="submission" date="2022-05" db="EMBL/GenBank/DDBJ databases">
        <authorList>
            <person name="Zhou X."/>
            <person name="Li K."/>
            <person name="Man Y."/>
        </authorList>
    </citation>
    <scope>NUCLEOTIDE SEQUENCE [LARGE SCALE GENOMIC DNA]</scope>
    <source>
        <strain evidence="1 2">MS405</strain>
    </source>
</reference>
<dbReference type="RefSeq" id="WP_249591847.1">
    <property type="nucleotide sequence ID" value="NZ_BAAAQL010000018.1"/>
</dbReference>
<name>A0ABY4Q5L4_9ACTN</name>
<organism evidence="1 2">
    <name type="scientific">Streptomyces durmitorensis</name>
    <dbReference type="NCBI Taxonomy" id="319947"/>
    <lineage>
        <taxon>Bacteria</taxon>
        <taxon>Bacillati</taxon>
        <taxon>Actinomycetota</taxon>
        <taxon>Actinomycetes</taxon>
        <taxon>Kitasatosporales</taxon>
        <taxon>Streptomycetaceae</taxon>
        <taxon>Streptomyces</taxon>
    </lineage>
</organism>
<dbReference type="EMBL" id="CP097289">
    <property type="protein sequence ID" value="UQT60513.1"/>
    <property type="molecule type" value="Genomic_DNA"/>
</dbReference>
<gene>
    <name evidence="1" type="ORF">M4V62_38620</name>
</gene>